<dbReference type="EMBL" id="LWMS01000046">
    <property type="protein sequence ID" value="PWL07602.1"/>
    <property type="molecule type" value="Genomic_DNA"/>
</dbReference>
<evidence type="ECO:0000313" key="3">
    <source>
        <dbReference type="Proteomes" id="UP000217528"/>
    </source>
</evidence>
<dbReference type="RefSeq" id="WP_095608818.1">
    <property type="nucleotide sequence ID" value="NZ_CANQEZ010000001.1"/>
</dbReference>
<dbReference type="PANTHER" id="PTHR42240">
    <property type="entry name" value="DUF211 DOMAIN-CONTAINING PROTEIN"/>
    <property type="match status" value="1"/>
</dbReference>
<dbReference type="Gene3D" id="3.30.70.1340">
    <property type="entry name" value="MTH889-like domain"/>
    <property type="match status" value="1"/>
</dbReference>
<keyword evidence="3" id="KW-1185">Reference proteome</keyword>
<dbReference type="AlphaFoldDB" id="A0A2A2HCK8"/>
<gene>
    <name evidence="1" type="ORF">ASJ82_05615</name>
    <name evidence="2" type="ORF">MSCUN_14760</name>
</gene>
<reference evidence="2 4" key="1">
    <citation type="submission" date="2016-04" db="EMBL/GenBank/DDBJ databases">
        <title>Genome sequence of Methanosphaera cuniculi DSM 4103.</title>
        <authorList>
            <person name="Poehlein A."/>
            <person name="Seedorf H."/>
            <person name="Daniel R."/>
        </authorList>
    </citation>
    <scope>NUCLEOTIDE SEQUENCE [LARGE SCALE GENOMIC DNA]</scope>
    <source>
        <strain evidence="2 4">DSM 4103</strain>
    </source>
</reference>
<dbReference type="InterPro" id="IPR003831">
    <property type="entry name" value="DUF211"/>
</dbReference>
<dbReference type="OrthoDB" id="201945at2157"/>
<reference evidence="1 3" key="2">
    <citation type="journal article" date="2017" name="BMC Genomics">
        <title>Genomic analysis of methanogenic archaea reveals a shift towards energy conservation.</title>
        <authorList>
            <person name="Gilmore S.P."/>
            <person name="Henske J.K."/>
            <person name="Sexton J.A."/>
            <person name="Solomon K.V."/>
            <person name="Seppala S."/>
            <person name="Yoo J.I."/>
            <person name="Huyett L.M."/>
            <person name="Pressman A."/>
            <person name="Cogan J.Z."/>
            <person name="Kivenson V."/>
            <person name="Peng X."/>
            <person name="Tan Y."/>
            <person name="Valentine D.L."/>
            <person name="O'Malley M.A."/>
        </authorList>
    </citation>
    <scope>NUCLEOTIDE SEQUENCE [LARGE SCALE GENOMIC DNA]</scope>
    <source>
        <strain evidence="1 3">1R-7</strain>
    </source>
</reference>
<evidence type="ECO:0000313" key="2">
    <source>
        <dbReference type="EMBL" id="PWL07602.1"/>
    </source>
</evidence>
<dbReference type="PANTHER" id="PTHR42240:SF1">
    <property type="entry name" value="DUF211 DOMAIN-CONTAINING PROTEIN"/>
    <property type="match status" value="1"/>
</dbReference>
<comment type="caution">
    <text evidence="1">The sequence shown here is derived from an EMBL/GenBank/DDBJ whole genome shotgun (WGS) entry which is preliminary data.</text>
</comment>
<accession>A0A2A2HCK8</accession>
<proteinExistence type="predicted"/>
<dbReference type="Proteomes" id="UP000217528">
    <property type="component" value="Unassembled WGS sequence"/>
</dbReference>
<dbReference type="Proteomes" id="UP000246004">
    <property type="component" value="Unassembled WGS sequence"/>
</dbReference>
<dbReference type="InterPro" id="IPR023129">
    <property type="entry name" value="MTH889-like_dom_sf"/>
</dbReference>
<organism evidence="1 3">
    <name type="scientific">Methanosphaera cuniculi</name>
    <dbReference type="NCBI Taxonomy" id="1077256"/>
    <lineage>
        <taxon>Archaea</taxon>
        <taxon>Methanobacteriati</taxon>
        <taxon>Methanobacteriota</taxon>
        <taxon>Methanomada group</taxon>
        <taxon>Methanobacteria</taxon>
        <taxon>Methanobacteriales</taxon>
        <taxon>Methanobacteriaceae</taxon>
        <taxon>Methanosphaera</taxon>
    </lineage>
</organism>
<dbReference type="EMBL" id="LMVN01000021">
    <property type="protein sequence ID" value="PAV07152.1"/>
    <property type="molecule type" value="Genomic_DNA"/>
</dbReference>
<sequence length="96" mass="10730">MENSLIRVVLDILKPHTPALPSFAMYLSDLDGVDGVNITLMEIDKDTENVKVTMEGTDLNYEKIREAVEQYGASIHSVDEVVAGKRLVEEVETHQD</sequence>
<name>A0A2A2HCK8_9EURY</name>
<evidence type="ECO:0008006" key="5">
    <source>
        <dbReference type="Google" id="ProtNLM"/>
    </source>
</evidence>
<dbReference type="SUPFAM" id="SSF160363">
    <property type="entry name" value="MTH889-like"/>
    <property type="match status" value="1"/>
</dbReference>
<dbReference type="Pfam" id="PF02680">
    <property type="entry name" value="DUF211"/>
    <property type="match status" value="1"/>
</dbReference>
<evidence type="ECO:0000313" key="1">
    <source>
        <dbReference type="EMBL" id="PAV07152.1"/>
    </source>
</evidence>
<evidence type="ECO:0000313" key="4">
    <source>
        <dbReference type="Proteomes" id="UP000246004"/>
    </source>
</evidence>
<protein>
    <recommendedName>
        <fullName evidence="5">DUF211 domain-containing protein</fullName>
    </recommendedName>
</protein>